<comment type="caution">
    <text evidence="2">The sequence shown here is derived from an EMBL/GenBank/DDBJ whole genome shotgun (WGS) entry which is preliminary data.</text>
</comment>
<evidence type="ECO:0000256" key="1">
    <source>
        <dbReference type="SAM" id="MobiDB-lite"/>
    </source>
</evidence>
<dbReference type="EMBL" id="RCMG01000060">
    <property type="protein sequence ID" value="KAG2865327.1"/>
    <property type="molecule type" value="Genomic_DNA"/>
</dbReference>
<sequence>MSMRWQRWSHLRACRRESRLTGLAVGSKRRSVFEARTSSWARRLQLDIAADKSCPLLRRLQRSNARSTLCQSPAPSCVRRLKSSCLANSWAARRGAILLAACAHNDQATTKRKQSADFDGERTSNRLLLESSHPLDANDGDATSSERSERSERCRRVELKNTGVELLACCSSTTVHGRPLTATGTPVQPVPKRHQRHGDVY</sequence>
<feature type="region of interest" description="Disordered" evidence="1">
    <location>
        <begin position="178"/>
        <end position="201"/>
    </location>
</feature>
<organism evidence="2 5">
    <name type="scientific">Phytophthora cactorum</name>
    <dbReference type="NCBI Taxonomy" id="29920"/>
    <lineage>
        <taxon>Eukaryota</taxon>
        <taxon>Sar</taxon>
        <taxon>Stramenopiles</taxon>
        <taxon>Oomycota</taxon>
        <taxon>Peronosporomycetes</taxon>
        <taxon>Peronosporales</taxon>
        <taxon>Peronosporaceae</taxon>
        <taxon>Phytophthora</taxon>
    </lineage>
</organism>
<evidence type="ECO:0000313" key="3">
    <source>
        <dbReference type="EMBL" id="KAG2938798.1"/>
    </source>
</evidence>
<dbReference type="EMBL" id="RCML01000433">
    <property type="protein sequence ID" value="KAG2977217.1"/>
    <property type="molecule type" value="Genomic_DNA"/>
</dbReference>
<gene>
    <name evidence="2" type="ORF">PC113_g3794</name>
    <name evidence="3" type="ORF">PC115_g3566</name>
    <name evidence="4" type="ORF">PC118_g13008</name>
</gene>
<feature type="compositionally biased region" description="Basic residues" evidence="1">
    <location>
        <begin position="191"/>
        <end position="201"/>
    </location>
</feature>
<dbReference type="AlphaFoldDB" id="A0A8T0ZSA8"/>
<proteinExistence type="predicted"/>
<dbReference type="Proteomes" id="UP000774804">
    <property type="component" value="Unassembled WGS sequence"/>
</dbReference>
<dbReference type="Proteomes" id="UP000697107">
    <property type="component" value="Unassembled WGS sequence"/>
</dbReference>
<feature type="compositionally biased region" description="Basic and acidic residues" evidence="1">
    <location>
        <begin position="144"/>
        <end position="154"/>
    </location>
</feature>
<dbReference type="Proteomes" id="UP000735874">
    <property type="component" value="Unassembled WGS sequence"/>
</dbReference>
<evidence type="ECO:0000313" key="2">
    <source>
        <dbReference type="EMBL" id="KAG2865327.1"/>
    </source>
</evidence>
<reference evidence="2" key="1">
    <citation type="submission" date="2018-10" db="EMBL/GenBank/DDBJ databases">
        <title>Effector identification in a new, highly contiguous assembly of the strawberry crown rot pathogen Phytophthora cactorum.</title>
        <authorList>
            <person name="Armitage A.D."/>
            <person name="Nellist C.F."/>
            <person name="Bates H."/>
            <person name="Vickerstaff R.J."/>
            <person name="Harrison R.J."/>
        </authorList>
    </citation>
    <scope>NUCLEOTIDE SEQUENCE</scope>
    <source>
        <strain evidence="2">15-7</strain>
        <strain evidence="3">4032</strain>
        <strain evidence="4">P415</strain>
    </source>
</reference>
<accession>A0A8T0ZSA8</accession>
<name>A0A8T0ZSA8_9STRA</name>
<feature type="region of interest" description="Disordered" evidence="1">
    <location>
        <begin position="127"/>
        <end position="154"/>
    </location>
</feature>
<evidence type="ECO:0000313" key="4">
    <source>
        <dbReference type="EMBL" id="KAG2977217.1"/>
    </source>
</evidence>
<dbReference type="EMBL" id="RCMI01000060">
    <property type="protein sequence ID" value="KAG2938798.1"/>
    <property type="molecule type" value="Genomic_DNA"/>
</dbReference>
<protein>
    <submittedName>
        <fullName evidence="2">Uncharacterized protein</fullName>
    </submittedName>
</protein>
<evidence type="ECO:0000313" key="5">
    <source>
        <dbReference type="Proteomes" id="UP000735874"/>
    </source>
</evidence>